<protein>
    <submittedName>
        <fullName evidence="3">Uncharacterized protein</fullName>
    </submittedName>
</protein>
<evidence type="ECO:0000256" key="1">
    <source>
        <dbReference type="SAM" id="MobiDB-lite"/>
    </source>
</evidence>
<dbReference type="PANTHER" id="PTHR34292:SF2">
    <property type="entry name" value="OUTER SPORE WALL PROTEIN LDS1"/>
    <property type="match status" value="1"/>
</dbReference>
<keyword evidence="2" id="KW-0812">Transmembrane</keyword>
<name>A0ABQ8QF99_9AGAR</name>
<dbReference type="Proteomes" id="UP001163828">
    <property type="component" value="Unassembled WGS sequence"/>
</dbReference>
<organism evidence="3 4">
    <name type="scientific">Lentinula boryana</name>
    <dbReference type="NCBI Taxonomy" id="40481"/>
    <lineage>
        <taxon>Eukaryota</taxon>
        <taxon>Fungi</taxon>
        <taxon>Dikarya</taxon>
        <taxon>Basidiomycota</taxon>
        <taxon>Agaricomycotina</taxon>
        <taxon>Agaricomycetes</taxon>
        <taxon>Agaricomycetidae</taxon>
        <taxon>Agaricales</taxon>
        <taxon>Marasmiineae</taxon>
        <taxon>Omphalotaceae</taxon>
        <taxon>Lentinula</taxon>
    </lineage>
</organism>
<keyword evidence="2" id="KW-0472">Membrane</keyword>
<dbReference type="PANTHER" id="PTHR34292">
    <property type="entry name" value="OUTER SPORE WALL PROTEIN LDS1"/>
    <property type="match status" value="1"/>
</dbReference>
<evidence type="ECO:0000313" key="3">
    <source>
        <dbReference type="EMBL" id="KAJ3997120.1"/>
    </source>
</evidence>
<feature type="transmembrane region" description="Helical" evidence="2">
    <location>
        <begin position="160"/>
        <end position="183"/>
    </location>
</feature>
<comment type="caution">
    <text evidence="3">The sequence shown here is derived from an EMBL/GenBank/DDBJ whole genome shotgun (WGS) entry which is preliminary data.</text>
</comment>
<reference evidence="3" key="1">
    <citation type="submission" date="2022-08" db="EMBL/GenBank/DDBJ databases">
        <authorList>
            <consortium name="DOE Joint Genome Institute"/>
            <person name="Min B."/>
            <person name="Riley R."/>
            <person name="Sierra-Patev S."/>
            <person name="Naranjo-Ortiz M."/>
            <person name="Looney B."/>
            <person name="Konkel Z."/>
            <person name="Slot J.C."/>
            <person name="Sakamoto Y."/>
            <person name="Steenwyk J.L."/>
            <person name="Rokas A."/>
            <person name="Carro J."/>
            <person name="Camarero S."/>
            <person name="Ferreira P."/>
            <person name="Molpeceres G."/>
            <person name="Ruiz-Duenas F.J."/>
            <person name="Serrano A."/>
            <person name="Henrissat B."/>
            <person name="Drula E."/>
            <person name="Hughes K.W."/>
            <person name="Mata J.L."/>
            <person name="Ishikawa N.K."/>
            <person name="Vargas-Isla R."/>
            <person name="Ushijima S."/>
            <person name="Smith C.A."/>
            <person name="Ahrendt S."/>
            <person name="Andreopoulos W."/>
            <person name="He G."/>
            <person name="Labutti K."/>
            <person name="Lipzen A."/>
            <person name="Ng V."/>
            <person name="Sandor L."/>
            <person name="Barry K."/>
            <person name="Martinez A.T."/>
            <person name="Xiao Y."/>
            <person name="Gibbons J.G."/>
            <person name="Terashima K."/>
            <person name="Hibbett D.S."/>
            <person name="Grigoriev I.V."/>
        </authorList>
    </citation>
    <scope>NUCLEOTIDE SEQUENCE</scope>
    <source>
        <strain evidence="3">TFB10827</strain>
    </source>
</reference>
<keyword evidence="4" id="KW-1185">Reference proteome</keyword>
<feature type="transmembrane region" description="Helical" evidence="2">
    <location>
        <begin position="47"/>
        <end position="68"/>
    </location>
</feature>
<feature type="transmembrane region" description="Helical" evidence="2">
    <location>
        <begin position="244"/>
        <end position="271"/>
    </location>
</feature>
<sequence length="307" mass="33593">MDVLQRTIISSITIVKDAILSGAWIYPIHGVVYFISHPSLYRSVQPVLTKCLLISAGITAGMFVFTYLPQVAFCAIFSGPLAFAAAGIMVLGESYALVVMVTKMFILEDAQDKIFDAVLLQQGHEALVSSARRIKSGRSGIKTIGRSVTKPLNRFTKDGLIRYLISLPLNSIPIVGTIVFLFYNGLKAGPRYHSRYFQLKGLDAQERETAVQGKKRRIYCVSCKNVCVSTMFCLPDSTYSSFGAIALALDLVPIAGLVFSFTSTIGAALWASDLEKKNRGEVSSGREADPGKLDTRSEVPVDIETMW</sequence>
<feature type="compositionally biased region" description="Basic and acidic residues" evidence="1">
    <location>
        <begin position="280"/>
        <end position="299"/>
    </location>
</feature>
<dbReference type="EMBL" id="MU790591">
    <property type="protein sequence ID" value="KAJ3997120.1"/>
    <property type="molecule type" value="Genomic_DNA"/>
</dbReference>
<proteinExistence type="predicted"/>
<gene>
    <name evidence="3" type="ORF">F5050DRAFT_1799232</name>
</gene>
<evidence type="ECO:0000313" key="4">
    <source>
        <dbReference type="Proteomes" id="UP001163828"/>
    </source>
</evidence>
<evidence type="ECO:0000256" key="2">
    <source>
        <dbReference type="SAM" id="Phobius"/>
    </source>
</evidence>
<dbReference type="InterPro" id="IPR052786">
    <property type="entry name" value="Spore_wall_assembly"/>
</dbReference>
<keyword evidence="2" id="KW-1133">Transmembrane helix</keyword>
<accession>A0ABQ8QF99</accession>
<feature type="region of interest" description="Disordered" evidence="1">
    <location>
        <begin position="280"/>
        <end position="307"/>
    </location>
</feature>
<feature type="transmembrane region" description="Helical" evidence="2">
    <location>
        <begin position="80"/>
        <end position="101"/>
    </location>
</feature>